<proteinExistence type="inferred from homology"/>
<evidence type="ECO:0000313" key="8">
    <source>
        <dbReference type="EMBL" id="GMH50462.1"/>
    </source>
</evidence>
<evidence type="ECO:0000256" key="4">
    <source>
        <dbReference type="ARBA" id="ARBA00022898"/>
    </source>
</evidence>
<evidence type="ECO:0000256" key="7">
    <source>
        <dbReference type="RuleBase" id="RU000382"/>
    </source>
</evidence>
<dbReference type="Gene3D" id="3.90.1150.170">
    <property type="match status" value="1"/>
</dbReference>
<dbReference type="OrthoDB" id="392571at2759"/>
<evidence type="ECO:0000256" key="5">
    <source>
        <dbReference type="ARBA" id="ARBA00023239"/>
    </source>
</evidence>
<dbReference type="InterPro" id="IPR015424">
    <property type="entry name" value="PyrdxlP-dep_Trfase"/>
</dbReference>
<name>A0A9W7DQ18_9STRA</name>
<keyword evidence="5 7" id="KW-0456">Lyase</keyword>
<organism evidence="8 9">
    <name type="scientific">Triparma retinervis</name>
    <dbReference type="NCBI Taxonomy" id="2557542"/>
    <lineage>
        <taxon>Eukaryota</taxon>
        <taxon>Sar</taxon>
        <taxon>Stramenopiles</taxon>
        <taxon>Ochrophyta</taxon>
        <taxon>Bolidophyceae</taxon>
        <taxon>Parmales</taxon>
        <taxon>Triparmaceae</taxon>
        <taxon>Triparma</taxon>
    </lineage>
</organism>
<dbReference type="SUPFAM" id="SSF53383">
    <property type="entry name" value="PLP-dependent transferases"/>
    <property type="match status" value="1"/>
</dbReference>
<comment type="cofactor">
    <cofactor evidence="1 6 7">
        <name>pyridoxal 5'-phosphate</name>
        <dbReference type="ChEBI" id="CHEBI:597326"/>
    </cofactor>
</comment>
<feature type="modified residue" description="N6-(pyridoxal phosphate)lysine" evidence="6">
    <location>
        <position position="356"/>
    </location>
</feature>
<dbReference type="Gene3D" id="3.40.640.10">
    <property type="entry name" value="Type I PLP-dependent aspartate aminotransferase-like (Major domain)"/>
    <property type="match status" value="1"/>
</dbReference>
<dbReference type="AlphaFoldDB" id="A0A9W7DQ18"/>
<dbReference type="Pfam" id="PF00282">
    <property type="entry name" value="Pyridoxal_deC"/>
    <property type="match status" value="1"/>
</dbReference>
<evidence type="ECO:0008006" key="10">
    <source>
        <dbReference type="Google" id="ProtNLM"/>
    </source>
</evidence>
<evidence type="ECO:0000256" key="6">
    <source>
        <dbReference type="PIRSR" id="PIRSR602129-50"/>
    </source>
</evidence>
<dbReference type="GO" id="GO:0019752">
    <property type="term" value="P:carboxylic acid metabolic process"/>
    <property type="evidence" value="ECO:0007669"/>
    <property type="project" value="InterPro"/>
</dbReference>
<dbReference type="EMBL" id="BRXZ01000672">
    <property type="protein sequence ID" value="GMH50462.1"/>
    <property type="molecule type" value="Genomic_DNA"/>
</dbReference>
<evidence type="ECO:0000313" key="9">
    <source>
        <dbReference type="Proteomes" id="UP001165082"/>
    </source>
</evidence>
<evidence type="ECO:0000256" key="3">
    <source>
        <dbReference type="ARBA" id="ARBA00022793"/>
    </source>
</evidence>
<accession>A0A9W7DQ18</accession>
<gene>
    <name evidence="8" type="ORF">TrRE_jg10312</name>
</gene>
<keyword evidence="3" id="KW-0210">Decarboxylase</keyword>
<dbReference type="GO" id="GO:0030170">
    <property type="term" value="F:pyridoxal phosphate binding"/>
    <property type="evidence" value="ECO:0007669"/>
    <property type="project" value="InterPro"/>
</dbReference>
<dbReference type="Proteomes" id="UP001165082">
    <property type="component" value="Unassembled WGS sequence"/>
</dbReference>
<dbReference type="GO" id="GO:0016831">
    <property type="term" value="F:carboxy-lyase activity"/>
    <property type="evidence" value="ECO:0007669"/>
    <property type="project" value="UniProtKB-KW"/>
</dbReference>
<dbReference type="InterPro" id="IPR002129">
    <property type="entry name" value="PyrdxlP-dep_de-COase"/>
</dbReference>
<dbReference type="GO" id="GO:0005737">
    <property type="term" value="C:cytoplasm"/>
    <property type="evidence" value="ECO:0007669"/>
    <property type="project" value="TreeGrafter"/>
</dbReference>
<keyword evidence="4 6" id="KW-0663">Pyridoxal phosphate</keyword>
<evidence type="ECO:0000256" key="1">
    <source>
        <dbReference type="ARBA" id="ARBA00001933"/>
    </source>
</evidence>
<comment type="similarity">
    <text evidence="2 7">Belongs to the group II decarboxylase family.</text>
</comment>
<keyword evidence="9" id="KW-1185">Reference proteome</keyword>
<reference evidence="8" key="1">
    <citation type="submission" date="2022-07" db="EMBL/GenBank/DDBJ databases">
        <title>Genome analysis of Parmales, a sister group of diatoms, reveals the evolutionary specialization of diatoms from phago-mixotrophs to photoautotrophs.</title>
        <authorList>
            <person name="Ban H."/>
            <person name="Sato S."/>
            <person name="Yoshikawa S."/>
            <person name="Kazumasa Y."/>
            <person name="Nakamura Y."/>
            <person name="Ichinomiya M."/>
            <person name="Saitoh K."/>
            <person name="Sato N."/>
            <person name="Blanc-Mathieu R."/>
            <person name="Endo H."/>
            <person name="Kuwata A."/>
            <person name="Ogata H."/>
        </authorList>
    </citation>
    <scope>NUCLEOTIDE SEQUENCE</scope>
</reference>
<dbReference type="PANTHER" id="PTHR45677:SF8">
    <property type="entry name" value="CYSTEINE SULFINIC ACID DECARBOXYLASE"/>
    <property type="match status" value="1"/>
</dbReference>
<sequence length="557" mass="60613">MPKSTPSTELATGVAIGAVSALLLSRAISSLSGGPSRSSAGTSNGRALLTSVLSDIEKRWGSSNTDGSKTDPTSLNSSCIKYRDPVVLKKELEAVASLAIQDEGMDTSSTADAEMYAMLRKFSEFSVNTSHPLFVNQLFGTLDRASMAADFMAAADNTSNYTYEAAPVYSMLEVEVLTALCAQVGWDYEKECDGMMLPGGSVSNVMGMHCARHNKFPDTLKKGNAAMGPKPMAFVAAEAHYSFLKCSGLLGLGRECVVKVECDSNGSMSVPHLRKALEKCKKEGGTPFFIGCTAGSTVRGTFDPFEAIAEVGKEYGCWVHVDGAWGGSAIMSSRQDMKDLMKGVSDCDSFTLNPHKMLGAPLQTTCFICKRKDFMLSVNSSKAGYLFDTRKANAHLDIGDKTFMCGRKVDAIKFWALWRYRGRKGLSDRVNSNVDNLKLFAEKIKAHPSFMLACEPWAFNLNFFFIPKRIRKLLSDANIPLDGSTYSIPDEISDEIDKVSVALKLAMQRAGKALVPYQPLSNQKAQCFRVVVAGEKDMNDEVTTAMMDLMLKYGDSM</sequence>
<protein>
    <recommendedName>
        <fullName evidence="10">Glutamate decarboxylase</fullName>
    </recommendedName>
</protein>
<dbReference type="InterPro" id="IPR015421">
    <property type="entry name" value="PyrdxlP-dep_Trfase_major"/>
</dbReference>
<evidence type="ECO:0000256" key="2">
    <source>
        <dbReference type="ARBA" id="ARBA00009533"/>
    </source>
</evidence>
<dbReference type="PANTHER" id="PTHR45677">
    <property type="entry name" value="GLUTAMATE DECARBOXYLASE-RELATED"/>
    <property type="match status" value="1"/>
</dbReference>
<comment type="caution">
    <text evidence="8">The sequence shown here is derived from an EMBL/GenBank/DDBJ whole genome shotgun (WGS) entry which is preliminary data.</text>
</comment>